<proteinExistence type="inferred from homology"/>
<dbReference type="InterPro" id="IPR013785">
    <property type="entry name" value="Aldolase_TIM"/>
</dbReference>
<keyword evidence="9 10" id="KW-0413">Isomerase</keyword>
<dbReference type="NCBIfam" id="NF002298">
    <property type="entry name" value="PRK01222.1-4"/>
    <property type="match status" value="1"/>
</dbReference>
<comment type="caution">
    <text evidence="12">The sequence shown here is derived from an EMBL/GenBank/DDBJ whole genome shotgun (WGS) entry which is preliminary data.</text>
</comment>
<dbReference type="PANTHER" id="PTHR42894:SF1">
    <property type="entry name" value="N-(5'-PHOSPHORIBOSYL)ANTHRANILATE ISOMERASE"/>
    <property type="match status" value="1"/>
</dbReference>
<comment type="catalytic activity">
    <reaction evidence="1 10">
        <text>N-(5-phospho-beta-D-ribosyl)anthranilate = 1-(2-carboxyphenylamino)-1-deoxy-D-ribulose 5-phosphate</text>
        <dbReference type="Rhea" id="RHEA:21540"/>
        <dbReference type="ChEBI" id="CHEBI:18277"/>
        <dbReference type="ChEBI" id="CHEBI:58613"/>
        <dbReference type="EC" id="5.3.1.24"/>
    </reaction>
</comment>
<evidence type="ECO:0000256" key="2">
    <source>
        <dbReference type="ARBA" id="ARBA00004664"/>
    </source>
</evidence>
<evidence type="ECO:0000256" key="6">
    <source>
        <dbReference type="ARBA" id="ARBA00022605"/>
    </source>
</evidence>
<accession>A0AAW7DRD2</accession>
<dbReference type="NCBIfam" id="NF002299">
    <property type="entry name" value="PRK01222.1-6"/>
    <property type="match status" value="1"/>
</dbReference>
<name>A0AAW7DRD2_9GAMM</name>
<keyword evidence="8 10" id="KW-0057">Aromatic amino acid biosynthesis</keyword>
<keyword evidence="6 10" id="KW-0028">Amino-acid biosynthesis</keyword>
<evidence type="ECO:0000256" key="10">
    <source>
        <dbReference type="HAMAP-Rule" id="MF_00135"/>
    </source>
</evidence>
<dbReference type="CDD" id="cd00405">
    <property type="entry name" value="PRAI"/>
    <property type="match status" value="1"/>
</dbReference>
<evidence type="ECO:0000313" key="13">
    <source>
        <dbReference type="Proteomes" id="UP001173465"/>
    </source>
</evidence>
<reference evidence="12" key="2">
    <citation type="journal article" date="2022" name="Sci. Total Environ.">
        <title>Prevalence, transmission, and molecular epidemiology of tet(X)-positive bacteria among humans, animals, and environmental niches in China: An epidemiological, and genomic-based study.</title>
        <authorList>
            <person name="Dong N."/>
            <person name="Zeng Y."/>
            <person name="Cai C."/>
            <person name="Sun C."/>
            <person name="Lu J."/>
            <person name="Liu C."/>
            <person name="Zhou H."/>
            <person name="Sun Q."/>
            <person name="Shu L."/>
            <person name="Wang H."/>
            <person name="Wang Y."/>
            <person name="Wang S."/>
            <person name="Wu C."/>
            <person name="Chan E.W."/>
            <person name="Chen G."/>
            <person name="Shen Z."/>
            <person name="Chen S."/>
            <person name="Zhang R."/>
        </authorList>
    </citation>
    <scope>NUCLEOTIDE SEQUENCE</scope>
    <source>
        <strain evidence="12">DF46-2-2</strain>
    </source>
</reference>
<gene>
    <name evidence="10" type="primary">trpF</name>
    <name evidence="12" type="ORF">HX099_06930</name>
</gene>
<evidence type="ECO:0000259" key="11">
    <source>
        <dbReference type="Pfam" id="PF00697"/>
    </source>
</evidence>
<dbReference type="InterPro" id="IPR044643">
    <property type="entry name" value="TrpF_fam"/>
</dbReference>
<dbReference type="InterPro" id="IPR001240">
    <property type="entry name" value="PRAI_dom"/>
</dbReference>
<evidence type="ECO:0000313" key="12">
    <source>
        <dbReference type="EMBL" id="MDM1696396.1"/>
    </source>
</evidence>
<evidence type="ECO:0000256" key="9">
    <source>
        <dbReference type="ARBA" id="ARBA00023235"/>
    </source>
</evidence>
<dbReference type="EC" id="5.3.1.24" evidence="4 10"/>
<evidence type="ECO:0000256" key="1">
    <source>
        <dbReference type="ARBA" id="ARBA00001164"/>
    </source>
</evidence>
<keyword evidence="7 10" id="KW-0822">Tryptophan biosynthesis</keyword>
<dbReference type="SUPFAM" id="SSF51366">
    <property type="entry name" value="Ribulose-phoshate binding barrel"/>
    <property type="match status" value="1"/>
</dbReference>
<comment type="similarity">
    <text evidence="3 10">Belongs to the TrpF family.</text>
</comment>
<dbReference type="RefSeq" id="WP_286593959.1">
    <property type="nucleotide sequence ID" value="NZ_JACANB010000004.1"/>
</dbReference>
<organism evidence="12 13">
    <name type="scientific">Thiopseudomonas alkaliphila</name>
    <dbReference type="NCBI Taxonomy" id="1697053"/>
    <lineage>
        <taxon>Bacteria</taxon>
        <taxon>Pseudomonadati</taxon>
        <taxon>Pseudomonadota</taxon>
        <taxon>Gammaproteobacteria</taxon>
        <taxon>Pseudomonadales</taxon>
        <taxon>Pseudomonadaceae</taxon>
        <taxon>Thiopseudomonas</taxon>
    </lineage>
</organism>
<feature type="domain" description="N-(5'phosphoribosyl) anthranilate isomerase (PRAI)" evidence="11">
    <location>
        <begin position="6"/>
        <end position="200"/>
    </location>
</feature>
<dbReference type="HAMAP" id="MF_00135">
    <property type="entry name" value="PRAI"/>
    <property type="match status" value="1"/>
</dbReference>
<evidence type="ECO:0000256" key="8">
    <source>
        <dbReference type="ARBA" id="ARBA00023141"/>
    </source>
</evidence>
<evidence type="ECO:0000256" key="7">
    <source>
        <dbReference type="ARBA" id="ARBA00022822"/>
    </source>
</evidence>
<dbReference type="GO" id="GO:0000162">
    <property type="term" value="P:L-tryptophan biosynthetic process"/>
    <property type="evidence" value="ECO:0007669"/>
    <property type="project" value="UniProtKB-UniRule"/>
</dbReference>
<dbReference type="PANTHER" id="PTHR42894">
    <property type="entry name" value="N-(5'-PHOSPHORIBOSYL)ANTHRANILATE ISOMERASE"/>
    <property type="match status" value="1"/>
</dbReference>
<evidence type="ECO:0000256" key="3">
    <source>
        <dbReference type="ARBA" id="ARBA00007571"/>
    </source>
</evidence>
<dbReference type="GO" id="GO:0004640">
    <property type="term" value="F:phosphoribosylanthranilate isomerase activity"/>
    <property type="evidence" value="ECO:0007669"/>
    <property type="project" value="UniProtKB-UniRule"/>
</dbReference>
<dbReference type="Pfam" id="PF00697">
    <property type="entry name" value="PRAI"/>
    <property type="match status" value="1"/>
</dbReference>
<evidence type="ECO:0000256" key="4">
    <source>
        <dbReference type="ARBA" id="ARBA00012572"/>
    </source>
</evidence>
<sequence>MSLMRVKICGITGLEDALCAIEAGADALGFVFYEPSPRYISAEQAASIIAQLPPFVTCVGLFVNTPIAQVKSLALQIGLDLIQFHGDETAAACDGVGLPYIRALRMQPGQAIAQIAESYQKARAILLDAWVPGIPGGTGETFDWAAIPPLTKPLILAGGLTVDNVAQAVLQVRPYAVDVSGGVELRSGVKDQSKLKLFIQRAKAADVCDP</sequence>
<protein>
    <recommendedName>
        <fullName evidence="5 10">N-(5'-phosphoribosyl)anthranilate isomerase</fullName>
        <shortName evidence="10">PRAI</shortName>
        <ecNumber evidence="4 10">5.3.1.24</ecNumber>
    </recommendedName>
</protein>
<dbReference type="Proteomes" id="UP001173465">
    <property type="component" value="Unassembled WGS sequence"/>
</dbReference>
<comment type="pathway">
    <text evidence="2 10">Amino-acid biosynthesis; L-tryptophan biosynthesis; L-tryptophan from chorismate: step 3/5.</text>
</comment>
<dbReference type="FunFam" id="3.20.20.70:FF:000075">
    <property type="entry name" value="Tryptophan biosynthesis protein TRP1"/>
    <property type="match status" value="1"/>
</dbReference>
<dbReference type="InterPro" id="IPR011060">
    <property type="entry name" value="RibuloseP-bd_barrel"/>
</dbReference>
<dbReference type="Gene3D" id="3.20.20.70">
    <property type="entry name" value="Aldolase class I"/>
    <property type="match status" value="1"/>
</dbReference>
<evidence type="ECO:0000256" key="5">
    <source>
        <dbReference type="ARBA" id="ARBA00022272"/>
    </source>
</evidence>
<dbReference type="EMBL" id="JACANB010000004">
    <property type="protein sequence ID" value="MDM1696396.1"/>
    <property type="molecule type" value="Genomic_DNA"/>
</dbReference>
<reference evidence="12" key="1">
    <citation type="submission" date="2020-06" db="EMBL/GenBank/DDBJ databases">
        <authorList>
            <person name="Dong N."/>
        </authorList>
    </citation>
    <scope>NUCLEOTIDE SEQUENCE</scope>
    <source>
        <strain evidence="12">DF46-2-2</strain>
    </source>
</reference>
<dbReference type="AlphaFoldDB" id="A0AAW7DRD2"/>